<dbReference type="Proteomes" id="UP001151752">
    <property type="component" value="Chromosome 7"/>
</dbReference>
<proteinExistence type="predicted"/>
<name>A0A9Q0ZGK3_9ROSI</name>
<sequence length="12" mass="1511">MKGPWLCWIFVM</sequence>
<reference evidence="1" key="2">
    <citation type="journal article" date="2023" name="Int. J. Mol. Sci.">
        <title>De Novo Assembly and Annotation of 11 Diverse Shrub Willow (Salix) Genomes Reveals Novel Gene Organization in Sex-Linked Regions.</title>
        <authorList>
            <person name="Hyden B."/>
            <person name="Feng K."/>
            <person name="Yates T.B."/>
            <person name="Jawdy S."/>
            <person name="Cereghino C."/>
            <person name="Smart L.B."/>
            <person name="Muchero W."/>
        </authorList>
    </citation>
    <scope>NUCLEOTIDE SEQUENCE</scope>
    <source>
        <tissue evidence="1">Shoot tip</tissue>
    </source>
</reference>
<comment type="caution">
    <text evidence="1">The sequence shown here is derived from an EMBL/GenBank/DDBJ whole genome shotgun (WGS) entry which is preliminary data.</text>
</comment>
<feature type="non-terminal residue" evidence="1">
    <location>
        <position position="12"/>
    </location>
</feature>
<organism evidence="1 2">
    <name type="scientific">Salix koriyanagi</name>
    <dbReference type="NCBI Taxonomy" id="2511006"/>
    <lineage>
        <taxon>Eukaryota</taxon>
        <taxon>Viridiplantae</taxon>
        <taxon>Streptophyta</taxon>
        <taxon>Embryophyta</taxon>
        <taxon>Tracheophyta</taxon>
        <taxon>Spermatophyta</taxon>
        <taxon>Magnoliopsida</taxon>
        <taxon>eudicotyledons</taxon>
        <taxon>Gunneridae</taxon>
        <taxon>Pentapetalae</taxon>
        <taxon>rosids</taxon>
        <taxon>fabids</taxon>
        <taxon>Malpighiales</taxon>
        <taxon>Salicaceae</taxon>
        <taxon>Saliceae</taxon>
        <taxon>Salix</taxon>
    </lineage>
</organism>
<reference evidence="1" key="1">
    <citation type="submission" date="2022-11" db="EMBL/GenBank/DDBJ databases">
        <authorList>
            <person name="Hyden B.L."/>
            <person name="Feng K."/>
            <person name="Yates T."/>
            <person name="Jawdy S."/>
            <person name="Smart L.B."/>
            <person name="Muchero W."/>
        </authorList>
    </citation>
    <scope>NUCLEOTIDE SEQUENCE</scope>
    <source>
        <tissue evidence="1">Shoot tip</tissue>
    </source>
</reference>
<evidence type="ECO:0000313" key="2">
    <source>
        <dbReference type="Proteomes" id="UP001151752"/>
    </source>
</evidence>
<evidence type="ECO:0000313" key="1">
    <source>
        <dbReference type="EMBL" id="KAJ6733785.1"/>
    </source>
</evidence>
<gene>
    <name evidence="1" type="ORF">OIU74_005555</name>
</gene>
<keyword evidence="2" id="KW-1185">Reference proteome</keyword>
<protein>
    <submittedName>
        <fullName evidence="1">Uncharacterized protein</fullName>
    </submittedName>
</protein>
<dbReference type="EMBL" id="JAPFFM010000011">
    <property type="protein sequence ID" value="KAJ6733785.1"/>
    <property type="molecule type" value="Genomic_DNA"/>
</dbReference>
<accession>A0A9Q0ZGK3</accession>